<feature type="domain" description="General stress protein FMN-binding split barrel" evidence="1">
    <location>
        <begin position="28"/>
        <end position="176"/>
    </location>
</feature>
<dbReference type="PANTHER" id="PTHR34818:SF1">
    <property type="entry name" value="PROTEIN BLI-3"/>
    <property type="match status" value="1"/>
</dbReference>
<gene>
    <name evidence="2" type="ORF">JVT61DRAFT_2921</name>
</gene>
<dbReference type="EMBL" id="JAGFBS010000014">
    <property type="protein sequence ID" value="KAG6375366.1"/>
    <property type="molecule type" value="Genomic_DNA"/>
</dbReference>
<name>A0A8I3AA61_9AGAM</name>
<comment type="caution">
    <text evidence="2">The sequence shown here is derived from an EMBL/GenBank/DDBJ whole genome shotgun (WGS) entry which is preliminary data.</text>
</comment>
<dbReference type="SUPFAM" id="SSF50475">
    <property type="entry name" value="FMN-binding split barrel"/>
    <property type="match status" value="1"/>
</dbReference>
<evidence type="ECO:0000313" key="3">
    <source>
        <dbReference type="Proteomes" id="UP000683000"/>
    </source>
</evidence>
<dbReference type="OrthoDB" id="434253at2759"/>
<sequence>MVVTAEERGRLDPYSRIAESKDVPLLQKIKDLQTVVKTAKTGMLVTRDSNGNLHSRAMAPANVEARLLANNVSCKFEEIENDSHVNVSFFDPSSTDWASYSGRARVTQDKELIHQHWSMFISGYIGNLGDGVHKGDKGDPRVAVIEIIPDEIKYWISEQSRISRTAQVATSAVLGKATAPGELRTIRKEEVSPTYYGEIFMILNFRIQIQLAEASTKV</sequence>
<dbReference type="Pfam" id="PF16242">
    <property type="entry name" value="Pyrid_ox_like"/>
    <property type="match status" value="1"/>
</dbReference>
<dbReference type="AlphaFoldDB" id="A0A8I3AA61"/>
<protein>
    <recommendedName>
        <fullName evidence="1">General stress protein FMN-binding split barrel domain-containing protein</fullName>
    </recommendedName>
</protein>
<dbReference type="InterPro" id="IPR012349">
    <property type="entry name" value="Split_barrel_FMN-bd"/>
</dbReference>
<dbReference type="PANTHER" id="PTHR34818">
    <property type="entry name" value="PROTEIN BLI-3"/>
    <property type="match status" value="1"/>
</dbReference>
<dbReference type="Gene3D" id="2.30.110.10">
    <property type="entry name" value="Electron Transport, Fmn-binding Protein, Chain A"/>
    <property type="match status" value="1"/>
</dbReference>
<dbReference type="InterPro" id="IPR038725">
    <property type="entry name" value="YdaG_split_barrel_FMN-bd"/>
</dbReference>
<evidence type="ECO:0000259" key="1">
    <source>
        <dbReference type="Pfam" id="PF16242"/>
    </source>
</evidence>
<organism evidence="2 3">
    <name type="scientific">Boletus reticuloceps</name>
    <dbReference type="NCBI Taxonomy" id="495285"/>
    <lineage>
        <taxon>Eukaryota</taxon>
        <taxon>Fungi</taxon>
        <taxon>Dikarya</taxon>
        <taxon>Basidiomycota</taxon>
        <taxon>Agaricomycotina</taxon>
        <taxon>Agaricomycetes</taxon>
        <taxon>Agaricomycetidae</taxon>
        <taxon>Boletales</taxon>
        <taxon>Boletineae</taxon>
        <taxon>Boletaceae</taxon>
        <taxon>Boletoideae</taxon>
        <taxon>Boletus</taxon>
    </lineage>
</organism>
<dbReference type="Proteomes" id="UP000683000">
    <property type="component" value="Unassembled WGS sequence"/>
</dbReference>
<accession>A0A8I3AA61</accession>
<proteinExistence type="predicted"/>
<evidence type="ECO:0000313" key="2">
    <source>
        <dbReference type="EMBL" id="KAG6375366.1"/>
    </source>
</evidence>
<dbReference type="InterPro" id="IPR052917">
    <property type="entry name" value="Stress-Dev_Protein"/>
</dbReference>
<reference evidence="2" key="1">
    <citation type="submission" date="2021-03" db="EMBL/GenBank/DDBJ databases">
        <title>Evolutionary innovations through gain and loss of genes in the ectomycorrhizal Boletales.</title>
        <authorList>
            <person name="Wu G."/>
            <person name="Miyauchi S."/>
            <person name="Morin E."/>
            <person name="Yang Z.-L."/>
            <person name="Xu J."/>
            <person name="Martin F.M."/>
        </authorList>
    </citation>
    <scope>NUCLEOTIDE SEQUENCE</scope>
    <source>
        <strain evidence="2">BR01</strain>
    </source>
</reference>
<keyword evidence="3" id="KW-1185">Reference proteome</keyword>